<protein>
    <recommendedName>
        <fullName evidence="3">Carboxylic ester hydrolase</fullName>
        <ecNumber evidence="3">3.1.1.-</ecNumber>
    </recommendedName>
</protein>
<evidence type="ECO:0000259" key="4">
    <source>
        <dbReference type="Pfam" id="PF00135"/>
    </source>
</evidence>
<gene>
    <name evidence="5" type="ORF">M9979_12775</name>
</gene>
<accession>A0A9X2KU96</accession>
<dbReference type="Gene3D" id="3.40.50.1820">
    <property type="entry name" value="alpha/beta hydrolase"/>
    <property type="match status" value="1"/>
</dbReference>
<dbReference type="InterPro" id="IPR029058">
    <property type="entry name" value="AB_hydrolase_fold"/>
</dbReference>
<proteinExistence type="inferred from homology"/>
<dbReference type="SUPFAM" id="SSF53474">
    <property type="entry name" value="alpha/beta-Hydrolases"/>
    <property type="match status" value="1"/>
</dbReference>
<organism evidence="5 6">
    <name type="scientific">Sphingomonas liriopis</name>
    <dbReference type="NCBI Taxonomy" id="2949094"/>
    <lineage>
        <taxon>Bacteria</taxon>
        <taxon>Pseudomonadati</taxon>
        <taxon>Pseudomonadota</taxon>
        <taxon>Alphaproteobacteria</taxon>
        <taxon>Sphingomonadales</taxon>
        <taxon>Sphingomonadaceae</taxon>
        <taxon>Sphingomonas</taxon>
    </lineage>
</organism>
<evidence type="ECO:0000256" key="2">
    <source>
        <dbReference type="ARBA" id="ARBA00022801"/>
    </source>
</evidence>
<dbReference type="PANTHER" id="PTHR43142">
    <property type="entry name" value="CARBOXYLIC ESTER HYDROLASE"/>
    <property type="match status" value="1"/>
</dbReference>
<dbReference type="AlphaFoldDB" id="A0A9X2KU96"/>
<dbReference type="PANTHER" id="PTHR43142:SF1">
    <property type="entry name" value="CARBOXYLIC ESTER HYDROLASE"/>
    <property type="match status" value="1"/>
</dbReference>
<evidence type="ECO:0000313" key="5">
    <source>
        <dbReference type="EMBL" id="MCP3735748.1"/>
    </source>
</evidence>
<dbReference type="GO" id="GO:0016787">
    <property type="term" value="F:hydrolase activity"/>
    <property type="evidence" value="ECO:0007669"/>
    <property type="project" value="UniProtKB-KW"/>
</dbReference>
<dbReference type="PROSITE" id="PS00122">
    <property type="entry name" value="CARBOXYLESTERASE_B_1"/>
    <property type="match status" value="1"/>
</dbReference>
<keyword evidence="6" id="KW-1185">Reference proteome</keyword>
<reference evidence="5" key="1">
    <citation type="submission" date="2022-05" db="EMBL/GenBank/DDBJ databases">
        <title>Sphingomonas sp. strain RP10 Genome sequencing and assembly.</title>
        <authorList>
            <person name="Kim I."/>
        </authorList>
    </citation>
    <scope>NUCLEOTIDE SEQUENCE</scope>
    <source>
        <strain evidence="5">RP10</strain>
    </source>
</reference>
<comment type="similarity">
    <text evidence="1 3">Belongs to the type-B carboxylesterase/lipase family.</text>
</comment>
<dbReference type="EMBL" id="JAMLDY010000015">
    <property type="protein sequence ID" value="MCP3735748.1"/>
    <property type="molecule type" value="Genomic_DNA"/>
</dbReference>
<name>A0A9X2KU96_9SPHN</name>
<dbReference type="Pfam" id="PF00135">
    <property type="entry name" value="COesterase"/>
    <property type="match status" value="1"/>
</dbReference>
<comment type="caution">
    <text evidence="5">The sequence shown here is derived from an EMBL/GenBank/DDBJ whole genome shotgun (WGS) entry which is preliminary data.</text>
</comment>
<dbReference type="InterPro" id="IPR002018">
    <property type="entry name" value="CarbesteraseB"/>
</dbReference>
<evidence type="ECO:0000256" key="1">
    <source>
        <dbReference type="ARBA" id="ARBA00005964"/>
    </source>
</evidence>
<evidence type="ECO:0000256" key="3">
    <source>
        <dbReference type="RuleBase" id="RU361235"/>
    </source>
</evidence>
<evidence type="ECO:0000313" key="6">
    <source>
        <dbReference type="Proteomes" id="UP001139486"/>
    </source>
</evidence>
<dbReference type="RefSeq" id="WP_254289748.1">
    <property type="nucleotide sequence ID" value="NZ_JAMLDY010000015.1"/>
</dbReference>
<feature type="domain" description="Carboxylesterase type B" evidence="4">
    <location>
        <begin position="9"/>
        <end position="465"/>
    </location>
</feature>
<keyword evidence="2 3" id="KW-0378">Hydrolase</keyword>
<dbReference type="EC" id="3.1.1.-" evidence="3"/>
<sequence>MSDPAPAPIQTRAGLVAGHAHGALTFYRDIPYAAPPVGALRFAPPAPVAPWSGVRTASGANAPQRTRTVPQLDAAPLIGHGWAKGDDYLTLDVWCPAGDATARPVMVFIHGGGFVVGSKNASVQDGASFARDGIVYVAIQYRMGVDGFLPIPGVPTNLGLRDMIAALGWVRDEIAAFGGDPANVTVFGESAGAMAIADLIASPLARGLFQRAIVQSGHGGMTRSVPVAQRLVKAMAKRLGITPDRAGFDSVAPGEPLLDAVEQVSLPTTRLDLREADGREPVFGISRFVPVHGDDVLPLAPLDALKQGAGAEVDLLIGSNAEEMNLYLVPSGVRDKLNTAVGKLLAWVVLRKSQPRAWSVLKAYGMGSGKRAGQALTDAMADLVFRWPARRYAEEHRGRTHMYEFEWRSPRFDGQLGASHGMELPFVFDSLATCTGNEGLCGTAPPQELATRVHAIWVQFARDGSLPWAPFDRDTRTVYRLAAGEAVTEPPMPAAAFLP</sequence>
<dbReference type="InterPro" id="IPR019826">
    <property type="entry name" value="Carboxylesterase_B_AS"/>
</dbReference>
<dbReference type="Proteomes" id="UP001139486">
    <property type="component" value="Unassembled WGS sequence"/>
</dbReference>